<reference evidence="2 3" key="1">
    <citation type="submission" date="2014-03" db="EMBL/GenBank/DDBJ databases">
        <title>Genome sequence of Sphingobium yanoikuyae B1.</title>
        <authorList>
            <person name="Gan H.M."/>
            <person name="Gan H.Y."/>
            <person name="Savka M.A."/>
        </authorList>
    </citation>
    <scope>NUCLEOTIDE SEQUENCE [LARGE SCALE GENOMIC DNA]</scope>
    <source>
        <strain evidence="2 3">B1</strain>
    </source>
</reference>
<accession>A0A084E2D4</accession>
<dbReference type="Proteomes" id="UP000028534">
    <property type="component" value="Unassembled WGS sequence"/>
</dbReference>
<proteinExistence type="predicted"/>
<evidence type="ECO:0000313" key="3">
    <source>
        <dbReference type="Proteomes" id="UP000028534"/>
    </source>
</evidence>
<dbReference type="GO" id="GO:0033539">
    <property type="term" value="P:fatty acid beta-oxidation using acyl-CoA dehydrogenase"/>
    <property type="evidence" value="ECO:0007669"/>
    <property type="project" value="InterPro"/>
</dbReference>
<dbReference type="PATRIC" id="fig|13690.10.peg.5331"/>
<dbReference type="EMBL" id="JGVR01000069">
    <property type="protein sequence ID" value="KEZ12126.1"/>
    <property type="molecule type" value="Genomic_DNA"/>
</dbReference>
<dbReference type="eggNOG" id="COG1960">
    <property type="taxonomic scope" value="Bacteria"/>
</dbReference>
<organism evidence="2 3">
    <name type="scientific">Sphingobium yanoikuyae</name>
    <name type="common">Sphingomonas yanoikuyae</name>
    <dbReference type="NCBI Taxonomy" id="13690"/>
    <lineage>
        <taxon>Bacteria</taxon>
        <taxon>Pseudomonadati</taxon>
        <taxon>Pseudomonadota</taxon>
        <taxon>Alphaproteobacteria</taxon>
        <taxon>Sphingomonadales</taxon>
        <taxon>Sphingomonadaceae</taxon>
        <taxon>Sphingobium</taxon>
    </lineage>
</organism>
<dbReference type="GO" id="GO:0003995">
    <property type="term" value="F:acyl-CoA dehydrogenase activity"/>
    <property type="evidence" value="ECO:0007669"/>
    <property type="project" value="InterPro"/>
</dbReference>
<feature type="domain" description="Acyl-CoA dehydrogenase C-terminal bacterial-type" evidence="1">
    <location>
        <begin position="2"/>
        <end position="138"/>
    </location>
</feature>
<evidence type="ECO:0000313" key="2">
    <source>
        <dbReference type="EMBL" id="KEZ12126.1"/>
    </source>
</evidence>
<protein>
    <submittedName>
        <fullName evidence="2">Acyl-CoA dehydrogenase</fullName>
    </submittedName>
</protein>
<sequence length="157" mass="17761">MDSGFATIEQRFVEIIENFPARPVGWMLRLFILPFGQRRHGPTDRTIRQCAQIILEPCPARERLIDNVFIGGPEEPVARLTEAFRLMVDTQPIHDRLRKARIKDWAKARERGLLSSAELAQLEEADRAVADVIAVDDFAPEDLRRNSAASDLAQAAE</sequence>
<comment type="caution">
    <text evidence="2">The sequence shown here is derived from an EMBL/GenBank/DDBJ whole genome shotgun (WGS) entry which is preliminary data.</text>
</comment>
<dbReference type="InterPro" id="IPR015396">
    <property type="entry name" value="FadE_C"/>
</dbReference>
<dbReference type="Pfam" id="PF09317">
    <property type="entry name" value="ACDH_C"/>
    <property type="match status" value="1"/>
</dbReference>
<gene>
    <name evidence="2" type="ORF">CP98_05150</name>
</gene>
<evidence type="ECO:0000259" key="1">
    <source>
        <dbReference type="Pfam" id="PF09317"/>
    </source>
</evidence>
<name>A0A084E2D4_SPHYA</name>
<dbReference type="AlphaFoldDB" id="A0A084E2D4"/>